<feature type="transmembrane region" description="Helical" evidence="1">
    <location>
        <begin position="66"/>
        <end position="89"/>
    </location>
</feature>
<sequence>MRPGLKNLLVVALIGAAAFLLWWIHPAENKAIPQCLLLQTTGLHCPGCGSLRSIHFLLQGNLAAAWAMNPLTILLLPGLVFLGIAELLFRRHDIATRIPPVWLWLLAAVFILFGILRNLPAFACLAPH</sequence>
<feature type="transmembrane region" description="Helical" evidence="1">
    <location>
        <begin position="101"/>
        <end position="119"/>
    </location>
</feature>
<evidence type="ECO:0000256" key="1">
    <source>
        <dbReference type="SAM" id="Phobius"/>
    </source>
</evidence>
<reference evidence="2 3" key="1">
    <citation type="submission" date="2019-04" db="EMBL/GenBank/DDBJ databases">
        <authorList>
            <person name="Van Vliet M D."/>
        </authorList>
    </citation>
    <scope>NUCLEOTIDE SEQUENCE [LARGE SCALE GENOMIC DNA]</scope>
    <source>
        <strain evidence="2 3">F1</strain>
    </source>
</reference>
<accession>A0A6C2TVY3</accession>
<dbReference type="AlphaFoldDB" id="A0A6C2TVY3"/>
<proteinExistence type="predicted"/>
<gene>
    <name evidence="2" type="ORF">PDESU_00248</name>
</gene>
<keyword evidence="3" id="KW-1185">Reference proteome</keyword>
<dbReference type="Pfam" id="PF10825">
    <property type="entry name" value="DUF2752"/>
    <property type="match status" value="1"/>
</dbReference>
<evidence type="ECO:0000313" key="3">
    <source>
        <dbReference type="Proteomes" id="UP000366872"/>
    </source>
</evidence>
<dbReference type="InterPro" id="IPR021215">
    <property type="entry name" value="DUF2752"/>
</dbReference>
<dbReference type="EMBL" id="CAAHFG010000001">
    <property type="protein sequence ID" value="VGO11702.1"/>
    <property type="molecule type" value="Genomic_DNA"/>
</dbReference>
<organism evidence="2 3">
    <name type="scientific">Pontiella desulfatans</name>
    <dbReference type="NCBI Taxonomy" id="2750659"/>
    <lineage>
        <taxon>Bacteria</taxon>
        <taxon>Pseudomonadati</taxon>
        <taxon>Kiritimatiellota</taxon>
        <taxon>Kiritimatiellia</taxon>
        <taxon>Kiritimatiellales</taxon>
        <taxon>Pontiellaceae</taxon>
        <taxon>Pontiella</taxon>
    </lineage>
</organism>
<protein>
    <recommendedName>
        <fullName evidence="4">DUF2752 domain-containing protein</fullName>
    </recommendedName>
</protein>
<keyword evidence="1" id="KW-1133">Transmembrane helix</keyword>
<dbReference type="Proteomes" id="UP000366872">
    <property type="component" value="Unassembled WGS sequence"/>
</dbReference>
<dbReference type="RefSeq" id="WP_136077441.1">
    <property type="nucleotide sequence ID" value="NZ_CAAHFG010000001.1"/>
</dbReference>
<evidence type="ECO:0008006" key="4">
    <source>
        <dbReference type="Google" id="ProtNLM"/>
    </source>
</evidence>
<keyword evidence="1" id="KW-0472">Membrane</keyword>
<evidence type="ECO:0000313" key="2">
    <source>
        <dbReference type="EMBL" id="VGO11702.1"/>
    </source>
</evidence>
<keyword evidence="1" id="KW-0812">Transmembrane</keyword>
<name>A0A6C2TVY3_PONDE</name>